<feature type="region of interest" description="Disordered" evidence="8">
    <location>
        <begin position="1"/>
        <end position="109"/>
    </location>
</feature>
<evidence type="ECO:0000256" key="5">
    <source>
        <dbReference type="ARBA" id="ARBA00022777"/>
    </source>
</evidence>
<accession>A0A367EMA8</accession>
<proteinExistence type="predicted"/>
<dbReference type="InterPro" id="IPR017441">
    <property type="entry name" value="Protein_kinase_ATP_BS"/>
</dbReference>
<dbReference type="PANTHER" id="PTHR43289:SF6">
    <property type="entry name" value="SERINE_THREONINE-PROTEIN KINASE NEKL-3"/>
    <property type="match status" value="1"/>
</dbReference>
<keyword evidence="12" id="KW-1185">Reference proteome</keyword>
<dbReference type="EMBL" id="QOIM01000030">
    <property type="protein sequence ID" value="RCG19248.1"/>
    <property type="molecule type" value="Genomic_DNA"/>
</dbReference>
<evidence type="ECO:0000256" key="1">
    <source>
        <dbReference type="ARBA" id="ARBA00012513"/>
    </source>
</evidence>
<dbReference type="InterPro" id="IPR008271">
    <property type="entry name" value="Ser/Thr_kinase_AS"/>
</dbReference>
<keyword evidence="6 7" id="KW-0067">ATP-binding</keyword>
<evidence type="ECO:0000256" key="2">
    <source>
        <dbReference type="ARBA" id="ARBA00022527"/>
    </source>
</evidence>
<dbReference type="PANTHER" id="PTHR43289">
    <property type="entry name" value="MITOGEN-ACTIVATED PROTEIN KINASE KINASE KINASE 20-RELATED"/>
    <property type="match status" value="1"/>
</dbReference>
<evidence type="ECO:0000259" key="10">
    <source>
        <dbReference type="PROSITE" id="PS50011"/>
    </source>
</evidence>
<feature type="transmembrane region" description="Helical" evidence="9">
    <location>
        <begin position="413"/>
        <end position="436"/>
    </location>
</feature>
<dbReference type="RefSeq" id="WP_114015414.1">
    <property type="nucleotide sequence ID" value="NZ_QOIM01000030.1"/>
</dbReference>
<keyword evidence="9" id="KW-0812">Transmembrane</keyword>
<gene>
    <name evidence="11" type="ORF">DQ392_11250</name>
</gene>
<feature type="compositionally biased region" description="Basic and acidic residues" evidence="8">
    <location>
        <begin position="1"/>
        <end position="13"/>
    </location>
</feature>
<feature type="compositionally biased region" description="Pro residues" evidence="8">
    <location>
        <begin position="33"/>
        <end position="46"/>
    </location>
</feature>
<dbReference type="PROSITE" id="PS00108">
    <property type="entry name" value="PROTEIN_KINASE_ST"/>
    <property type="match status" value="1"/>
</dbReference>
<dbReference type="GO" id="GO:0004674">
    <property type="term" value="F:protein serine/threonine kinase activity"/>
    <property type="evidence" value="ECO:0007669"/>
    <property type="project" value="UniProtKB-KW"/>
</dbReference>
<keyword evidence="3" id="KW-0808">Transferase</keyword>
<evidence type="ECO:0000313" key="11">
    <source>
        <dbReference type="EMBL" id="RCG19248.1"/>
    </source>
</evidence>
<dbReference type="PROSITE" id="PS00107">
    <property type="entry name" value="PROTEIN_KINASE_ATP"/>
    <property type="match status" value="1"/>
</dbReference>
<feature type="binding site" evidence="7">
    <location>
        <position position="144"/>
    </location>
    <ligand>
        <name>ATP</name>
        <dbReference type="ChEBI" id="CHEBI:30616"/>
    </ligand>
</feature>
<keyword evidence="5 11" id="KW-0418">Kinase</keyword>
<dbReference type="Pfam" id="PF00069">
    <property type="entry name" value="Pkinase"/>
    <property type="match status" value="1"/>
</dbReference>
<dbReference type="PROSITE" id="PS50011">
    <property type="entry name" value="PROTEIN_KINASE_DOM"/>
    <property type="match status" value="1"/>
</dbReference>
<dbReference type="SMART" id="SM00220">
    <property type="entry name" value="S_TKc"/>
    <property type="match status" value="1"/>
</dbReference>
<evidence type="ECO:0000256" key="7">
    <source>
        <dbReference type="PROSITE-ProRule" id="PRU10141"/>
    </source>
</evidence>
<name>A0A367EMA8_9ACTN</name>
<dbReference type="EC" id="2.7.11.1" evidence="1"/>
<feature type="domain" description="Protein kinase" evidence="10">
    <location>
        <begin position="115"/>
        <end position="380"/>
    </location>
</feature>
<dbReference type="GO" id="GO:0005524">
    <property type="term" value="F:ATP binding"/>
    <property type="evidence" value="ECO:0007669"/>
    <property type="project" value="UniProtKB-UniRule"/>
</dbReference>
<dbReference type="SUPFAM" id="SSF56112">
    <property type="entry name" value="Protein kinase-like (PK-like)"/>
    <property type="match status" value="1"/>
</dbReference>
<dbReference type="Proteomes" id="UP000253507">
    <property type="component" value="Unassembled WGS sequence"/>
</dbReference>
<evidence type="ECO:0000256" key="4">
    <source>
        <dbReference type="ARBA" id="ARBA00022741"/>
    </source>
</evidence>
<keyword evidence="9" id="KW-0472">Membrane</keyword>
<keyword evidence="9" id="KW-1133">Transmembrane helix</keyword>
<evidence type="ECO:0000256" key="6">
    <source>
        <dbReference type="ARBA" id="ARBA00022840"/>
    </source>
</evidence>
<dbReference type="OrthoDB" id="9762169at2"/>
<comment type="caution">
    <text evidence="11">The sequence shown here is derived from an EMBL/GenBank/DDBJ whole genome shotgun (WGS) entry which is preliminary data.</text>
</comment>
<dbReference type="AlphaFoldDB" id="A0A367EMA8"/>
<keyword evidence="4 7" id="KW-0547">Nucleotide-binding</keyword>
<sequence>MTHSGEQGHRLDESTSYGLRPPAQASHQDQQPSQPPNAPQTPPPSQAAPASQPHQPPNAGQAPQEAHHAPQVSRGEPGPPPARDPRTYEPTRASVPTPPATGADPGAGRLVGGRYRLASRLGHGGMGTVWRAHDEVVDRDVAVKEPRLPDHLSPHERETMHARMRREARTAARIEHPSVVTIHDVVVEDDQPWIVMELVQGRSLADVLGEGTLDAREAARIGLAVAGALDAAHEKGVLHRDVKPDNVLLGRYDRVVLTDFGIAQVQGEQGLTETGTFVGSPEFTAPERVLGQRPGPESDLWSLGVVLYAATEGVSPFRRSNSPATLQAVLSSEPQRPARALSASGAFGMLLTRLLAKEPALRPDATEVRQTLEDVARPPLRSPRAASGRSSGGGAVARGLGGFFGKLRTERRWQFGTGGVVVALAAALTLFFVLTADQAPEGWHTRDEDKRVRASLAVPEEYKRSADEQSVAFTDPGSVISMELSRSSKGVKDSSLAEANSWKHFYEDGAEEDGYSDTMGNVVSRVTEADQQGKEAAEVLTTFQGLNDVDEPEGPKKFRHELVYVNGDGVRWRLRVEMPAKGKSHQDGEQVFDEAKKSLKIHDL</sequence>
<keyword evidence="2 11" id="KW-0723">Serine/threonine-protein kinase</keyword>
<evidence type="ECO:0000256" key="8">
    <source>
        <dbReference type="SAM" id="MobiDB-lite"/>
    </source>
</evidence>
<feature type="compositionally biased region" description="Low complexity" evidence="8">
    <location>
        <begin position="47"/>
        <end position="59"/>
    </location>
</feature>
<dbReference type="Gene3D" id="1.10.510.10">
    <property type="entry name" value="Transferase(Phosphotransferase) domain 1"/>
    <property type="match status" value="1"/>
</dbReference>
<evidence type="ECO:0000256" key="3">
    <source>
        <dbReference type="ARBA" id="ARBA00022679"/>
    </source>
</evidence>
<dbReference type="InterPro" id="IPR000719">
    <property type="entry name" value="Prot_kinase_dom"/>
</dbReference>
<reference evidence="11 12" key="1">
    <citation type="submission" date="2018-06" db="EMBL/GenBank/DDBJ databases">
        <title>Streptomyces reniochalinae sp. nov. and Streptomyces diacarnus sp. nov. from marine sponges.</title>
        <authorList>
            <person name="Li L."/>
        </authorList>
    </citation>
    <scope>NUCLEOTIDE SEQUENCE [LARGE SCALE GENOMIC DNA]</scope>
    <source>
        <strain evidence="11 12">LHW50302</strain>
    </source>
</reference>
<dbReference type="Gene3D" id="3.30.200.20">
    <property type="entry name" value="Phosphorylase Kinase, domain 1"/>
    <property type="match status" value="1"/>
</dbReference>
<dbReference type="InterPro" id="IPR011009">
    <property type="entry name" value="Kinase-like_dom_sf"/>
</dbReference>
<protein>
    <recommendedName>
        <fullName evidence="1">non-specific serine/threonine protein kinase</fullName>
        <ecNumber evidence="1">2.7.11.1</ecNumber>
    </recommendedName>
</protein>
<dbReference type="CDD" id="cd14014">
    <property type="entry name" value="STKc_PknB_like"/>
    <property type="match status" value="1"/>
</dbReference>
<evidence type="ECO:0000313" key="12">
    <source>
        <dbReference type="Proteomes" id="UP000253507"/>
    </source>
</evidence>
<organism evidence="11 12">
    <name type="scientific">Streptomyces reniochalinae</name>
    <dbReference type="NCBI Taxonomy" id="2250578"/>
    <lineage>
        <taxon>Bacteria</taxon>
        <taxon>Bacillati</taxon>
        <taxon>Actinomycetota</taxon>
        <taxon>Actinomycetes</taxon>
        <taxon>Kitasatosporales</taxon>
        <taxon>Streptomycetaceae</taxon>
        <taxon>Streptomyces</taxon>
    </lineage>
</organism>
<evidence type="ECO:0000256" key="9">
    <source>
        <dbReference type="SAM" id="Phobius"/>
    </source>
</evidence>